<evidence type="ECO:0000256" key="5">
    <source>
        <dbReference type="ARBA" id="ARBA00023136"/>
    </source>
</evidence>
<dbReference type="InterPro" id="IPR012902">
    <property type="entry name" value="N_methyl_site"/>
</dbReference>
<evidence type="ECO:0000313" key="7">
    <source>
        <dbReference type="EMBL" id="SDB34269.1"/>
    </source>
</evidence>
<protein>
    <submittedName>
        <fullName evidence="7">Prepilin-type N-terminal cleavage/methylation domain-containing protein</fullName>
    </submittedName>
</protein>
<dbReference type="GO" id="GO:0016020">
    <property type="term" value="C:membrane"/>
    <property type="evidence" value="ECO:0007669"/>
    <property type="project" value="UniProtKB-SubCell"/>
</dbReference>
<dbReference type="SUPFAM" id="SSF54523">
    <property type="entry name" value="Pili subunits"/>
    <property type="match status" value="1"/>
</dbReference>
<dbReference type="PRINTS" id="PR00885">
    <property type="entry name" value="BCTERIALGSPH"/>
</dbReference>
<keyword evidence="3 6" id="KW-0812">Transmembrane</keyword>
<keyword evidence="4 6" id="KW-1133">Transmembrane helix</keyword>
<evidence type="ECO:0000313" key="8">
    <source>
        <dbReference type="Proteomes" id="UP000198771"/>
    </source>
</evidence>
<organism evidence="7 8">
    <name type="scientific">Desulfonatronum thiosulfatophilum</name>
    <dbReference type="NCBI Taxonomy" id="617002"/>
    <lineage>
        <taxon>Bacteria</taxon>
        <taxon>Pseudomonadati</taxon>
        <taxon>Thermodesulfobacteriota</taxon>
        <taxon>Desulfovibrionia</taxon>
        <taxon>Desulfovibrionales</taxon>
        <taxon>Desulfonatronaceae</taxon>
        <taxon>Desulfonatronum</taxon>
    </lineage>
</organism>
<dbReference type="Proteomes" id="UP000198771">
    <property type="component" value="Unassembled WGS sequence"/>
</dbReference>
<evidence type="ECO:0000256" key="4">
    <source>
        <dbReference type="ARBA" id="ARBA00022989"/>
    </source>
</evidence>
<dbReference type="EMBL" id="FMXO01000008">
    <property type="protein sequence ID" value="SDB34269.1"/>
    <property type="molecule type" value="Genomic_DNA"/>
</dbReference>
<keyword evidence="5 6" id="KW-0472">Membrane</keyword>
<evidence type="ECO:0000256" key="6">
    <source>
        <dbReference type="SAM" id="Phobius"/>
    </source>
</evidence>
<dbReference type="InterPro" id="IPR002416">
    <property type="entry name" value="T2SS_protein-GspH"/>
</dbReference>
<sequence>MKENRLLLKHRSSKGFTLLEVVVVLILLGILAAVAIARVGNHGADERAAADKLKVHLRYAQGMAMNSDISWGVSGDGTSYFLFDDVNDPEGNKRFFPGEDAVDVDNSHASFYVHFDSWGRPNDISSAITTPMSISLNTQTITITPETGFIP</sequence>
<keyword evidence="2" id="KW-0488">Methylation</keyword>
<keyword evidence="8" id="KW-1185">Reference proteome</keyword>
<dbReference type="GO" id="GO:0015628">
    <property type="term" value="P:protein secretion by the type II secretion system"/>
    <property type="evidence" value="ECO:0007669"/>
    <property type="project" value="InterPro"/>
</dbReference>
<dbReference type="OrthoDB" id="5472281at2"/>
<evidence type="ECO:0000256" key="2">
    <source>
        <dbReference type="ARBA" id="ARBA00022481"/>
    </source>
</evidence>
<dbReference type="GO" id="GO:0015627">
    <property type="term" value="C:type II protein secretion system complex"/>
    <property type="evidence" value="ECO:0007669"/>
    <property type="project" value="InterPro"/>
</dbReference>
<dbReference type="AlphaFoldDB" id="A0A1G6CN03"/>
<proteinExistence type="predicted"/>
<dbReference type="InterPro" id="IPR045584">
    <property type="entry name" value="Pilin-like"/>
</dbReference>
<dbReference type="Pfam" id="PF07963">
    <property type="entry name" value="N_methyl"/>
    <property type="match status" value="1"/>
</dbReference>
<evidence type="ECO:0000256" key="1">
    <source>
        <dbReference type="ARBA" id="ARBA00004167"/>
    </source>
</evidence>
<dbReference type="RefSeq" id="WP_161946246.1">
    <property type="nucleotide sequence ID" value="NZ_FMXO01000008.1"/>
</dbReference>
<feature type="transmembrane region" description="Helical" evidence="6">
    <location>
        <begin position="16"/>
        <end position="37"/>
    </location>
</feature>
<dbReference type="PROSITE" id="PS00409">
    <property type="entry name" value="PROKAR_NTER_METHYL"/>
    <property type="match status" value="1"/>
</dbReference>
<dbReference type="Gene3D" id="3.30.700.10">
    <property type="entry name" value="Glycoprotein, Type 4 Pilin"/>
    <property type="match status" value="1"/>
</dbReference>
<comment type="subcellular location">
    <subcellularLocation>
        <location evidence="1">Membrane</location>
        <topology evidence="1">Single-pass membrane protein</topology>
    </subcellularLocation>
</comment>
<reference evidence="7 8" key="1">
    <citation type="submission" date="2016-10" db="EMBL/GenBank/DDBJ databases">
        <authorList>
            <person name="de Groot N.N."/>
        </authorList>
    </citation>
    <scope>NUCLEOTIDE SEQUENCE [LARGE SCALE GENOMIC DNA]</scope>
    <source>
        <strain evidence="7 8">ASO4-2</strain>
    </source>
</reference>
<accession>A0A1G6CN03</accession>
<dbReference type="NCBIfam" id="TIGR02532">
    <property type="entry name" value="IV_pilin_GFxxxE"/>
    <property type="match status" value="1"/>
</dbReference>
<name>A0A1G6CN03_9BACT</name>
<dbReference type="STRING" id="617002.SAMN05660653_01649"/>
<evidence type="ECO:0000256" key="3">
    <source>
        <dbReference type="ARBA" id="ARBA00022692"/>
    </source>
</evidence>
<gene>
    <name evidence="7" type="ORF">SAMN05660653_01649</name>
</gene>